<dbReference type="Proteomes" id="UP000245379">
    <property type="component" value="Unassembled WGS sequence"/>
</dbReference>
<reference evidence="1 2" key="1">
    <citation type="submission" date="2018-05" db="EMBL/GenBank/DDBJ databases">
        <title>Pedobacter paludis sp. nov., isolated from wetland soil.</title>
        <authorList>
            <person name="Zhang Y."/>
            <person name="Wang G."/>
        </authorList>
    </citation>
    <scope>NUCLEOTIDE SEQUENCE [LARGE SCALE GENOMIC DNA]</scope>
    <source>
        <strain evidence="1 2">KCTC22721</strain>
    </source>
</reference>
<organism evidence="1 2">
    <name type="scientific">Pedobacter yonginense</name>
    <dbReference type="NCBI Taxonomy" id="651869"/>
    <lineage>
        <taxon>Bacteria</taxon>
        <taxon>Pseudomonadati</taxon>
        <taxon>Bacteroidota</taxon>
        <taxon>Sphingobacteriia</taxon>
        <taxon>Sphingobacteriales</taxon>
        <taxon>Sphingobacteriaceae</taxon>
        <taxon>Pedobacter</taxon>
    </lineage>
</organism>
<sequence>MEARLIDSLIKPKSIKSLKVEKDAAAAAIYGYRAGNGLVLIEIHRRYWKSEFPRLKPYLQNL</sequence>
<protein>
    <recommendedName>
        <fullName evidence="3">TonB-dependent receptor plug domain-containing protein</fullName>
    </recommendedName>
</protein>
<keyword evidence="2" id="KW-1185">Reference proteome</keyword>
<name>A0A317ENP0_9SPHI</name>
<evidence type="ECO:0000313" key="1">
    <source>
        <dbReference type="EMBL" id="PWS26688.1"/>
    </source>
</evidence>
<dbReference type="OrthoDB" id="772601at2"/>
<proteinExistence type="predicted"/>
<evidence type="ECO:0000313" key="2">
    <source>
        <dbReference type="Proteomes" id="UP000245379"/>
    </source>
</evidence>
<accession>A0A317ENP0</accession>
<dbReference type="EMBL" id="QGNZ01000004">
    <property type="protein sequence ID" value="PWS26688.1"/>
    <property type="molecule type" value="Genomic_DNA"/>
</dbReference>
<gene>
    <name evidence="1" type="ORF">DHW03_17935</name>
</gene>
<comment type="caution">
    <text evidence="1">The sequence shown here is derived from an EMBL/GenBank/DDBJ whole genome shotgun (WGS) entry which is preliminary data.</text>
</comment>
<evidence type="ECO:0008006" key="3">
    <source>
        <dbReference type="Google" id="ProtNLM"/>
    </source>
</evidence>
<dbReference type="AlphaFoldDB" id="A0A317ENP0"/>